<feature type="compositionally biased region" description="Low complexity" evidence="1">
    <location>
        <begin position="35"/>
        <end position="47"/>
    </location>
</feature>
<proteinExistence type="predicted"/>
<sequence length="118" mass="12770">MPWTRQRSRATRGQHRGAGDFRPDSAAGLRRRDAAAPADAQPAERAPIPGRSRTAHRGVLRRRGRGRAHRRETGYEGEKGGAGANARRELGDIDVPPSSAAHFGTPRPGLIGYATRMV</sequence>
<name>A0A919F3B5_9ACTN</name>
<feature type="compositionally biased region" description="Basic residues" evidence="1">
    <location>
        <begin position="1"/>
        <end position="15"/>
    </location>
</feature>
<dbReference type="Proteomes" id="UP000619355">
    <property type="component" value="Unassembled WGS sequence"/>
</dbReference>
<gene>
    <name evidence="2" type="ORF">GCM10018980_71870</name>
</gene>
<protein>
    <submittedName>
        <fullName evidence="2">Uncharacterized protein</fullName>
    </submittedName>
</protein>
<organism evidence="2 3">
    <name type="scientific">Streptomyces capoamus</name>
    <dbReference type="NCBI Taxonomy" id="68183"/>
    <lineage>
        <taxon>Bacteria</taxon>
        <taxon>Bacillati</taxon>
        <taxon>Actinomycetota</taxon>
        <taxon>Actinomycetes</taxon>
        <taxon>Kitasatosporales</taxon>
        <taxon>Streptomycetaceae</taxon>
        <taxon>Streptomyces</taxon>
    </lineage>
</organism>
<dbReference type="EMBL" id="BNBF01000036">
    <property type="protein sequence ID" value="GHG74786.1"/>
    <property type="molecule type" value="Genomic_DNA"/>
</dbReference>
<keyword evidence="3" id="KW-1185">Reference proteome</keyword>
<evidence type="ECO:0000313" key="2">
    <source>
        <dbReference type="EMBL" id="GHG74786.1"/>
    </source>
</evidence>
<evidence type="ECO:0000313" key="3">
    <source>
        <dbReference type="Proteomes" id="UP000619355"/>
    </source>
</evidence>
<dbReference type="AlphaFoldDB" id="A0A919F3B5"/>
<reference evidence="3" key="1">
    <citation type="journal article" date="2019" name="Int. J. Syst. Evol. Microbiol.">
        <title>The Global Catalogue of Microorganisms (GCM) 10K type strain sequencing project: providing services to taxonomists for standard genome sequencing and annotation.</title>
        <authorList>
            <consortium name="The Broad Institute Genomics Platform"/>
            <consortium name="The Broad Institute Genome Sequencing Center for Infectious Disease"/>
            <person name="Wu L."/>
            <person name="Ma J."/>
        </authorList>
    </citation>
    <scope>NUCLEOTIDE SEQUENCE [LARGE SCALE GENOMIC DNA]</scope>
    <source>
        <strain evidence="3">JCM 4253</strain>
    </source>
</reference>
<accession>A0A919F3B5</accession>
<comment type="caution">
    <text evidence="2">The sequence shown here is derived from an EMBL/GenBank/DDBJ whole genome shotgun (WGS) entry which is preliminary data.</text>
</comment>
<feature type="region of interest" description="Disordered" evidence="1">
    <location>
        <begin position="1"/>
        <end position="108"/>
    </location>
</feature>
<evidence type="ECO:0000256" key="1">
    <source>
        <dbReference type="SAM" id="MobiDB-lite"/>
    </source>
</evidence>
<feature type="compositionally biased region" description="Basic residues" evidence="1">
    <location>
        <begin position="53"/>
        <end position="70"/>
    </location>
</feature>